<reference evidence="2" key="1">
    <citation type="submission" date="2020-03" db="EMBL/GenBank/DDBJ databases">
        <title>The deep terrestrial virosphere.</title>
        <authorList>
            <person name="Holmfeldt K."/>
            <person name="Nilsson E."/>
            <person name="Simone D."/>
            <person name="Lopez-Fernandez M."/>
            <person name="Wu X."/>
            <person name="de Brujin I."/>
            <person name="Lundin D."/>
            <person name="Andersson A."/>
            <person name="Bertilsson S."/>
            <person name="Dopson M."/>
        </authorList>
    </citation>
    <scope>NUCLEOTIDE SEQUENCE</scope>
    <source>
        <strain evidence="1">MM171A00991</strain>
        <strain evidence="2">MM171B01198</strain>
    </source>
</reference>
<sequence>MEKTVFITVSGGMVQNVDVTKDLDDIDVVLIDYDVDGAPDEEVTGIDGNRAAVGKFRADTIGDGDHQLFKEWKKAAEE</sequence>
<evidence type="ECO:0000313" key="1">
    <source>
        <dbReference type="EMBL" id="QJA99485.1"/>
    </source>
</evidence>
<dbReference type="AlphaFoldDB" id="A0A6M3M5H1"/>
<evidence type="ECO:0000313" key="2">
    <source>
        <dbReference type="EMBL" id="QJB02528.1"/>
    </source>
</evidence>
<gene>
    <name evidence="1" type="ORF">MM171A00991_0010</name>
    <name evidence="2" type="ORF">MM171B01198_0008</name>
</gene>
<name>A0A6M3M5H1_9ZZZZ</name>
<dbReference type="EMBL" id="MT143790">
    <property type="protein sequence ID" value="QJB02528.1"/>
    <property type="molecule type" value="Genomic_DNA"/>
</dbReference>
<protein>
    <submittedName>
        <fullName evidence="2">Uncharacterized protein</fullName>
    </submittedName>
</protein>
<organism evidence="2">
    <name type="scientific">viral metagenome</name>
    <dbReference type="NCBI Taxonomy" id="1070528"/>
    <lineage>
        <taxon>unclassified sequences</taxon>
        <taxon>metagenomes</taxon>
        <taxon>organismal metagenomes</taxon>
    </lineage>
</organism>
<proteinExistence type="predicted"/>
<dbReference type="EMBL" id="MT143653">
    <property type="protein sequence ID" value="QJA99485.1"/>
    <property type="molecule type" value="Genomic_DNA"/>
</dbReference>
<accession>A0A6M3M5H1</accession>